<dbReference type="OrthoDB" id="411785at2759"/>
<dbReference type="InterPro" id="IPR051419">
    <property type="entry name" value="Lys/N-term_MeTrsfase_sf"/>
</dbReference>
<dbReference type="AlphaFoldDB" id="D7G749"/>
<dbReference type="CDD" id="cd02440">
    <property type="entry name" value="AdoMet_MTases"/>
    <property type="match status" value="1"/>
</dbReference>
<dbReference type="Pfam" id="PF08241">
    <property type="entry name" value="Methyltransf_11"/>
    <property type="match status" value="1"/>
</dbReference>
<dbReference type="eggNOG" id="KOG2352">
    <property type="taxonomic scope" value="Eukaryota"/>
</dbReference>
<sequence length="211" mass="23979">MSHQQYGKASYWDDRYTKDPEIFDWYQRYSGLKDWISQYVRKDDNILMVGCGNSRLSEDMFDDGFTTLTNIDVSRVVVEQMIARYRDKPALMWSMMNVCALDYPDESFNAVIDKGTLDSVLCGEGSTANVAKMCMEISRVLKPNGVYFICSYGVPDNRLQYLENDDYSWTVTVHTIPKPTISAAAVPDTRDAESVHYLYVCKKGGTAEEGA</sequence>
<dbReference type="EMBL" id="FN649727">
    <property type="protein sequence ID" value="CBJ25742.1"/>
    <property type="molecule type" value="Genomic_DNA"/>
</dbReference>
<comment type="similarity">
    <text evidence="1">Belongs to the methyltransferase superfamily.</text>
</comment>
<dbReference type="FunFam" id="3.40.50.150:FF:000311">
    <property type="entry name" value="Methyltransferase protein 13"/>
    <property type="match status" value="1"/>
</dbReference>
<proteinExistence type="inferred from homology"/>
<dbReference type="GO" id="GO:0032259">
    <property type="term" value="P:methylation"/>
    <property type="evidence" value="ECO:0007669"/>
    <property type="project" value="UniProtKB-KW"/>
</dbReference>
<reference evidence="5 6" key="1">
    <citation type="journal article" date="2010" name="Nature">
        <title>The Ectocarpus genome and the independent evolution of multicellularity in brown algae.</title>
        <authorList>
            <person name="Cock J.M."/>
            <person name="Sterck L."/>
            <person name="Rouze P."/>
            <person name="Scornet D."/>
            <person name="Allen A.E."/>
            <person name="Amoutzias G."/>
            <person name="Anthouard V."/>
            <person name="Artiguenave F."/>
            <person name="Aury J.M."/>
            <person name="Badger J.H."/>
            <person name="Beszteri B."/>
            <person name="Billiau K."/>
            <person name="Bonnet E."/>
            <person name="Bothwell J.H."/>
            <person name="Bowler C."/>
            <person name="Boyen C."/>
            <person name="Brownlee C."/>
            <person name="Carrano C.J."/>
            <person name="Charrier B."/>
            <person name="Cho G.Y."/>
            <person name="Coelho S.M."/>
            <person name="Collen J."/>
            <person name="Corre E."/>
            <person name="Da Silva C."/>
            <person name="Delage L."/>
            <person name="Delaroque N."/>
            <person name="Dittami S.M."/>
            <person name="Doulbeau S."/>
            <person name="Elias M."/>
            <person name="Farnham G."/>
            <person name="Gachon C.M."/>
            <person name="Gschloessl B."/>
            <person name="Heesch S."/>
            <person name="Jabbari K."/>
            <person name="Jubin C."/>
            <person name="Kawai H."/>
            <person name="Kimura K."/>
            <person name="Kloareg B."/>
            <person name="Kupper F.C."/>
            <person name="Lang D."/>
            <person name="Le Bail A."/>
            <person name="Leblanc C."/>
            <person name="Lerouge P."/>
            <person name="Lohr M."/>
            <person name="Lopez P.J."/>
            <person name="Martens C."/>
            <person name="Maumus F."/>
            <person name="Michel G."/>
            <person name="Miranda-Saavedra D."/>
            <person name="Morales J."/>
            <person name="Moreau H."/>
            <person name="Motomura T."/>
            <person name="Nagasato C."/>
            <person name="Napoli C.A."/>
            <person name="Nelson D.R."/>
            <person name="Nyvall-Collen P."/>
            <person name="Peters A.F."/>
            <person name="Pommier C."/>
            <person name="Potin P."/>
            <person name="Poulain J."/>
            <person name="Quesneville H."/>
            <person name="Read B."/>
            <person name="Rensing S.A."/>
            <person name="Ritter A."/>
            <person name="Rousvoal S."/>
            <person name="Samanta M."/>
            <person name="Samson G."/>
            <person name="Schroeder D.C."/>
            <person name="Segurens B."/>
            <person name="Strittmatter M."/>
            <person name="Tonon T."/>
            <person name="Tregear J.W."/>
            <person name="Valentin K."/>
            <person name="von Dassow P."/>
            <person name="Yamagishi T."/>
            <person name="Van de Peer Y."/>
            <person name="Wincker P."/>
        </authorList>
    </citation>
    <scope>NUCLEOTIDE SEQUENCE [LARGE SCALE GENOMIC DNA]</scope>
    <source>
        <strain evidence="6">Ec32 / CCAP1310/4</strain>
    </source>
</reference>
<evidence type="ECO:0000256" key="3">
    <source>
        <dbReference type="ARBA" id="ARBA00022679"/>
    </source>
</evidence>
<dbReference type="Gene3D" id="3.40.50.150">
    <property type="entry name" value="Vaccinia Virus protein VP39"/>
    <property type="match status" value="1"/>
</dbReference>
<dbReference type="SUPFAM" id="SSF53335">
    <property type="entry name" value="S-adenosyl-L-methionine-dependent methyltransferases"/>
    <property type="match status" value="1"/>
</dbReference>
<keyword evidence="3" id="KW-0808">Transferase</keyword>
<evidence type="ECO:0000313" key="5">
    <source>
        <dbReference type="EMBL" id="CBJ25742.1"/>
    </source>
</evidence>
<evidence type="ECO:0000259" key="4">
    <source>
        <dbReference type="Pfam" id="PF08241"/>
    </source>
</evidence>
<organism evidence="5 6">
    <name type="scientific">Ectocarpus siliculosus</name>
    <name type="common">Brown alga</name>
    <name type="synonym">Conferva siliculosa</name>
    <dbReference type="NCBI Taxonomy" id="2880"/>
    <lineage>
        <taxon>Eukaryota</taxon>
        <taxon>Sar</taxon>
        <taxon>Stramenopiles</taxon>
        <taxon>Ochrophyta</taxon>
        <taxon>PX clade</taxon>
        <taxon>Phaeophyceae</taxon>
        <taxon>Ectocarpales</taxon>
        <taxon>Ectocarpaceae</taxon>
        <taxon>Ectocarpus</taxon>
    </lineage>
</organism>
<dbReference type="PANTHER" id="PTHR12176">
    <property type="entry name" value="SAM-DEPENDENT METHYLTRANSFERASE SUPERFAMILY PROTEIN"/>
    <property type="match status" value="1"/>
</dbReference>
<dbReference type="InterPro" id="IPR013216">
    <property type="entry name" value="Methyltransf_11"/>
</dbReference>
<dbReference type="Proteomes" id="UP000002630">
    <property type="component" value="Linkage Group LG02"/>
</dbReference>
<dbReference type="GO" id="GO:0008757">
    <property type="term" value="F:S-adenosylmethionine-dependent methyltransferase activity"/>
    <property type="evidence" value="ECO:0007669"/>
    <property type="project" value="InterPro"/>
</dbReference>
<evidence type="ECO:0000256" key="1">
    <source>
        <dbReference type="ARBA" id="ARBA00008361"/>
    </source>
</evidence>
<evidence type="ECO:0000256" key="2">
    <source>
        <dbReference type="ARBA" id="ARBA00022603"/>
    </source>
</evidence>
<dbReference type="InParanoid" id="D7G749"/>
<protein>
    <recommendedName>
        <fullName evidence="4">Methyltransferase type 11 domain-containing protein</fullName>
    </recommendedName>
</protein>
<dbReference type="InterPro" id="IPR029063">
    <property type="entry name" value="SAM-dependent_MTases_sf"/>
</dbReference>
<evidence type="ECO:0000313" key="6">
    <source>
        <dbReference type="Proteomes" id="UP000002630"/>
    </source>
</evidence>
<name>D7G749_ECTSI</name>
<keyword evidence="6" id="KW-1185">Reference proteome</keyword>
<feature type="domain" description="Methyltransferase type 11" evidence="4">
    <location>
        <begin position="47"/>
        <end position="149"/>
    </location>
</feature>
<dbReference type="OMA" id="MSAFQTG"/>
<dbReference type="EMBL" id="FN649035">
    <property type="protein sequence ID" value="CBJ25742.1"/>
    <property type="molecule type" value="Genomic_DNA"/>
</dbReference>
<accession>D7G749</accession>
<gene>
    <name evidence="5" type="ORF">Esi_0008_0208</name>
</gene>
<keyword evidence="2" id="KW-0489">Methyltransferase</keyword>
<dbReference type="PANTHER" id="PTHR12176:SF79">
    <property type="entry name" value="METHYLTRANSFERASE TYPE 11 DOMAIN-CONTAINING PROTEIN"/>
    <property type="match status" value="1"/>
</dbReference>